<keyword evidence="1" id="KW-1133">Transmembrane helix</keyword>
<dbReference type="AlphaFoldDB" id="A0A199VC14"/>
<keyword evidence="1" id="KW-0812">Transmembrane</keyword>
<dbReference type="EMBL" id="LSRQ01002361">
    <property type="protein sequence ID" value="OAY74553.1"/>
    <property type="molecule type" value="Genomic_DNA"/>
</dbReference>
<dbReference type="Proteomes" id="UP000092600">
    <property type="component" value="Unassembled WGS sequence"/>
</dbReference>
<comment type="caution">
    <text evidence="2">The sequence shown here is derived from an EMBL/GenBank/DDBJ whole genome shotgun (WGS) entry which is preliminary data.</text>
</comment>
<feature type="transmembrane region" description="Helical" evidence="1">
    <location>
        <begin position="115"/>
        <end position="134"/>
    </location>
</feature>
<evidence type="ECO:0000313" key="2">
    <source>
        <dbReference type="EMBL" id="OAY74553.1"/>
    </source>
</evidence>
<name>A0A199VC14_ANACO</name>
<gene>
    <name evidence="2" type="ORF">ACMD2_25161</name>
</gene>
<evidence type="ECO:0000313" key="3">
    <source>
        <dbReference type="Proteomes" id="UP000092600"/>
    </source>
</evidence>
<keyword evidence="1" id="KW-0472">Membrane</keyword>
<accession>A0A199VC14</accession>
<protein>
    <submittedName>
        <fullName evidence="2">Uncharacterized protein</fullName>
    </submittedName>
</protein>
<reference evidence="2 3" key="1">
    <citation type="journal article" date="2016" name="DNA Res.">
        <title>The draft genome of MD-2 pineapple using hybrid error correction of long reads.</title>
        <authorList>
            <person name="Redwan R.M."/>
            <person name="Saidin A."/>
            <person name="Kumar S.V."/>
        </authorList>
    </citation>
    <scope>NUCLEOTIDE SEQUENCE [LARGE SCALE GENOMIC DNA]</scope>
    <source>
        <strain evidence="3">cv. MD2</strain>
        <tissue evidence="2">Leaf</tissue>
    </source>
</reference>
<proteinExistence type="predicted"/>
<evidence type="ECO:0000256" key="1">
    <source>
        <dbReference type="SAM" id="Phobius"/>
    </source>
</evidence>
<sequence length="159" mass="18588">MRQDMPSCLLNRFGITRSVEFVAKLRWFRNSFWKAKSEEHLQLRRGLSTYLEFNGITPFVQRFSGLTERSRSCFSGWKEKSVVPNVQKLSGRVDGVQQHIRGARYNMLFGRSLRITFLLLLSIILIGDAIPLPLDMTEPVTRMATEEVIFWMYKKSHKN</sequence>
<organism evidence="2 3">
    <name type="scientific">Ananas comosus</name>
    <name type="common">Pineapple</name>
    <name type="synonym">Ananas ananas</name>
    <dbReference type="NCBI Taxonomy" id="4615"/>
    <lineage>
        <taxon>Eukaryota</taxon>
        <taxon>Viridiplantae</taxon>
        <taxon>Streptophyta</taxon>
        <taxon>Embryophyta</taxon>
        <taxon>Tracheophyta</taxon>
        <taxon>Spermatophyta</taxon>
        <taxon>Magnoliopsida</taxon>
        <taxon>Liliopsida</taxon>
        <taxon>Poales</taxon>
        <taxon>Bromeliaceae</taxon>
        <taxon>Bromelioideae</taxon>
        <taxon>Ananas</taxon>
    </lineage>
</organism>